<dbReference type="GeneID" id="17292076"/>
<keyword evidence="2" id="KW-0677">Repeat</keyword>
<dbReference type="PANTHER" id="PTHR22847">
    <property type="entry name" value="WD40 REPEAT PROTEIN"/>
    <property type="match status" value="1"/>
</dbReference>
<evidence type="ECO:0000256" key="3">
    <source>
        <dbReference type="PROSITE-ProRule" id="PRU00221"/>
    </source>
</evidence>
<dbReference type="OrthoDB" id="273067at2759"/>
<evidence type="ECO:0000256" key="4">
    <source>
        <dbReference type="SAM" id="SignalP"/>
    </source>
</evidence>
<dbReference type="HOGENOM" id="CLU_1075381_0_0_1"/>
<gene>
    <name evidence="5" type="ORF">GUITHDRAFT_146570</name>
</gene>
<sequence>MVTGTWLPACASPLVADGLLLFVSSSRASFDKTVRIWDTQGKPIAVLHGHTQVIHCCDWSPSGNQIISAGADFDIRVWELEGDMWETVEPKDGSCVEFAFSLGVLDGVDKHTEAEDLDKVFVRMTKRTRKALPHLKCRSRVMKGHSGSVLSCAFEPKTGTEAAVCFLLQATDLNVLWRVDVGTAYVTEVAFMNFVDKEEKQECLVAAAGDSSPLCWKLQSGERRSVAGKCLKNMVCFAKIDCQRIICGCIGNNLQILSI</sequence>
<dbReference type="PROSITE" id="PS50294">
    <property type="entry name" value="WD_REPEATS_REGION"/>
    <property type="match status" value="1"/>
</dbReference>
<dbReference type="SMART" id="SM00320">
    <property type="entry name" value="WD40"/>
    <property type="match status" value="2"/>
</dbReference>
<name>L1IGM5_GUITC</name>
<dbReference type="Proteomes" id="UP000011087">
    <property type="component" value="Unassembled WGS sequence"/>
</dbReference>
<keyword evidence="1 3" id="KW-0853">WD repeat</keyword>
<dbReference type="EMBL" id="JH993092">
    <property type="protein sequence ID" value="EKX35373.1"/>
    <property type="molecule type" value="Genomic_DNA"/>
</dbReference>
<reference evidence="6" key="3">
    <citation type="submission" date="2015-06" db="UniProtKB">
        <authorList>
            <consortium name="EnsemblProtists"/>
        </authorList>
    </citation>
    <scope>IDENTIFICATION</scope>
</reference>
<dbReference type="Pfam" id="PF00400">
    <property type="entry name" value="WD40"/>
    <property type="match status" value="2"/>
</dbReference>
<evidence type="ECO:0000313" key="7">
    <source>
        <dbReference type="Proteomes" id="UP000011087"/>
    </source>
</evidence>
<dbReference type="InterPro" id="IPR019775">
    <property type="entry name" value="WD40_repeat_CS"/>
</dbReference>
<feature type="chain" id="PRO_5008770039" evidence="4">
    <location>
        <begin position="29"/>
        <end position="259"/>
    </location>
</feature>
<keyword evidence="7" id="KW-1185">Reference proteome</keyword>
<dbReference type="PROSITE" id="PS50082">
    <property type="entry name" value="WD_REPEATS_2"/>
    <property type="match status" value="1"/>
</dbReference>
<dbReference type="PROSITE" id="PS00678">
    <property type="entry name" value="WD_REPEATS_1"/>
    <property type="match status" value="1"/>
</dbReference>
<accession>L1IGM5</accession>
<dbReference type="PANTHER" id="PTHR22847:SF637">
    <property type="entry name" value="WD REPEAT DOMAIN 5B"/>
    <property type="match status" value="1"/>
</dbReference>
<feature type="signal peptide" evidence="4">
    <location>
        <begin position="1"/>
        <end position="28"/>
    </location>
</feature>
<dbReference type="Gene3D" id="2.130.10.10">
    <property type="entry name" value="YVTN repeat-like/Quinoprotein amine dehydrogenase"/>
    <property type="match status" value="2"/>
</dbReference>
<dbReference type="EnsemblProtists" id="EKX35373">
    <property type="protein sequence ID" value="EKX35373"/>
    <property type="gene ID" value="GUITHDRAFT_146570"/>
</dbReference>
<dbReference type="KEGG" id="gtt:GUITHDRAFT_146570"/>
<dbReference type="eggNOG" id="KOG0266">
    <property type="taxonomic scope" value="Eukaryota"/>
</dbReference>
<organism evidence="5">
    <name type="scientific">Guillardia theta (strain CCMP2712)</name>
    <name type="common">Cryptophyte</name>
    <dbReference type="NCBI Taxonomy" id="905079"/>
    <lineage>
        <taxon>Eukaryota</taxon>
        <taxon>Cryptophyceae</taxon>
        <taxon>Pyrenomonadales</taxon>
        <taxon>Geminigeraceae</taxon>
        <taxon>Guillardia</taxon>
    </lineage>
</organism>
<dbReference type="PaxDb" id="55529-EKX35373"/>
<keyword evidence="4" id="KW-0732">Signal</keyword>
<dbReference type="STRING" id="905079.L1IGM5"/>
<evidence type="ECO:0000313" key="6">
    <source>
        <dbReference type="EnsemblProtists" id="EKX35373"/>
    </source>
</evidence>
<evidence type="ECO:0000313" key="5">
    <source>
        <dbReference type="EMBL" id="EKX35373.1"/>
    </source>
</evidence>
<feature type="repeat" description="WD" evidence="3">
    <location>
        <begin position="47"/>
        <end position="81"/>
    </location>
</feature>
<proteinExistence type="predicted"/>
<evidence type="ECO:0000256" key="1">
    <source>
        <dbReference type="ARBA" id="ARBA00022574"/>
    </source>
</evidence>
<dbReference type="AlphaFoldDB" id="L1IGM5"/>
<reference evidence="7" key="2">
    <citation type="submission" date="2012-11" db="EMBL/GenBank/DDBJ databases">
        <authorList>
            <person name="Kuo A."/>
            <person name="Curtis B.A."/>
            <person name="Tanifuji G."/>
            <person name="Burki F."/>
            <person name="Gruber A."/>
            <person name="Irimia M."/>
            <person name="Maruyama S."/>
            <person name="Arias M.C."/>
            <person name="Ball S.G."/>
            <person name="Gile G.H."/>
            <person name="Hirakawa Y."/>
            <person name="Hopkins J.F."/>
            <person name="Rensing S.A."/>
            <person name="Schmutz J."/>
            <person name="Symeonidi A."/>
            <person name="Elias M."/>
            <person name="Eveleigh R.J."/>
            <person name="Herman E.K."/>
            <person name="Klute M.J."/>
            <person name="Nakayama T."/>
            <person name="Obornik M."/>
            <person name="Reyes-Prieto A."/>
            <person name="Armbrust E.V."/>
            <person name="Aves S.J."/>
            <person name="Beiko R.G."/>
            <person name="Coutinho P."/>
            <person name="Dacks J.B."/>
            <person name="Durnford D.G."/>
            <person name="Fast N.M."/>
            <person name="Green B.R."/>
            <person name="Grisdale C."/>
            <person name="Hempe F."/>
            <person name="Henrissat B."/>
            <person name="Hoppner M.P."/>
            <person name="Ishida K.-I."/>
            <person name="Kim E."/>
            <person name="Koreny L."/>
            <person name="Kroth P.G."/>
            <person name="Liu Y."/>
            <person name="Malik S.-B."/>
            <person name="Maier U.G."/>
            <person name="McRose D."/>
            <person name="Mock T."/>
            <person name="Neilson J.A."/>
            <person name="Onodera N.T."/>
            <person name="Poole A.M."/>
            <person name="Pritham E.J."/>
            <person name="Richards T.A."/>
            <person name="Rocap G."/>
            <person name="Roy S.W."/>
            <person name="Sarai C."/>
            <person name="Schaack S."/>
            <person name="Shirato S."/>
            <person name="Slamovits C.H."/>
            <person name="Spencer D.F."/>
            <person name="Suzuki S."/>
            <person name="Worden A.Z."/>
            <person name="Zauner S."/>
            <person name="Barry K."/>
            <person name="Bell C."/>
            <person name="Bharti A.K."/>
            <person name="Crow J.A."/>
            <person name="Grimwood J."/>
            <person name="Kramer R."/>
            <person name="Lindquist E."/>
            <person name="Lucas S."/>
            <person name="Salamov A."/>
            <person name="McFadden G.I."/>
            <person name="Lane C.E."/>
            <person name="Keeling P.J."/>
            <person name="Gray M.W."/>
            <person name="Grigoriev I.V."/>
            <person name="Archibald J.M."/>
        </authorList>
    </citation>
    <scope>NUCLEOTIDE SEQUENCE</scope>
    <source>
        <strain evidence="7">CCMP2712</strain>
    </source>
</reference>
<evidence type="ECO:0000256" key="2">
    <source>
        <dbReference type="ARBA" id="ARBA00022737"/>
    </source>
</evidence>
<dbReference type="RefSeq" id="XP_005822353.1">
    <property type="nucleotide sequence ID" value="XM_005822296.1"/>
</dbReference>
<dbReference type="InterPro" id="IPR001680">
    <property type="entry name" value="WD40_rpt"/>
</dbReference>
<dbReference type="InterPro" id="IPR015943">
    <property type="entry name" value="WD40/YVTN_repeat-like_dom_sf"/>
</dbReference>
<dbReference type="InterPro" id="IPR036322">
    <property type="entry name" value="WD40_repeat_dom_sf"/>
</dbReference>
<dbReference type="GO" id="GO:1990234">
    <property type="term" value="C:transferase complex"/>
    <property type="evidence" value="ECO:0007669"/>
    <property type="project" value="UniProtKB-ARBA"/>
</dbReference>
<reference evidence="5 7" key="1">
    <citation type="journal article" date="2012" name="Nature">
        <title>Algal genomes reveal evolutionary mosaicism and the fate of nucleomorphs.</title>
        <authorList>
            <consortium name="DOE Joint Genome Institute"/>
            <person name="Curtis B.A."/>
            <person name="Tanifuji G."/>
            <person name="Burki F."/>
            <person name="Gruber A."/>
            <person name="Irimia M."/>
            <person name="Maruyama S."/>
            <person name="Arias M.C."/>
            <person name="Ball S.G."/>
            <person name="Gile G.H."/>
            <person name="Hirakawa Y."/>
            <person name="Hopkins J.F."/>
            <person name="Kuo A."/>
            <person name="Rensing S.A."/>
            <person name="Schmutz J."/>
            <person name="Symeonidi A."/>
            <person name="Elias M."/>
            <person name="Eveleigh R.J."/>
            <person name="Herman E.K."/>
            <person name="Klute M.J."/>
            <person name="Nakayama T."/>
            <person name="Obornik M."/>
            <person name="Reyes-Prieto A."/>
            <person name="Armbrust E.V."/>
            <person name="Aves S.J."/>
            <person name="Beiko R.G."/>
            <person name="Coutinho P."/>
            <person name="Dacks J.B."/>
            <person name="Durnford D.G."/>
            <person name="Fast N.M."/>
            <person name="Green B.R."/>
            <person name="Grisdale C.J."/>
            <person name="Hempel F."/>
            <person name="Henrissat B."/>
            <person name="Hoppner M.P."/>
            <person name="Ishida K."/>
            <person name="Kim E."/>
            <person name="Koreny L."/>
            <person name="Kroth P.G."/>
            <person name="Liu Y."/>
            <person name="Malik S.B."/>
            <person name="Maier U.G."/>
            <person name="McRose D."/>
            <person name="Mock T."/>
            <person name="Neilson J.A."/>
            <person name="Onodera N.T."/>
            <person name="Poole A.M."/>
            <person name="Pritham E.J."/>
            <person name="Richards T.A."/>
            <person name="Rocap G."/>
            <person name="Roy S.W."/>
            <person name="Sarai C."/>
            <person name="Schaack S."/>
            <person name="Shirato S."/>
            <person name="Slamovits C.H."/>
            <person name="Spencer D.F."/>
            <person name="Suzuki S."/>
            <person name="Worden A.Z."/>
            <person name="Zauner S."/>
            <person name="Barry K."/>
            <person name="Bell C."/>
            <person name="Bharti A.K."/>
            <person name="Crow J.A."/>
            <person name="Grimwood J."/>
            <person name="Kramer R."/>
            <person name="Lindquist E."/>
            <person name="Lucas S."/>
            <person name="Salamov A."/>
            <person name="McFadden G.I."/>
            <person name="Lane C.E."/>
            <person name="Keeling P.J."/>
            <person name="Gray M.W."/>
            <person name="Grigoriev I.V."/>
            <person name="Archibald J.M."/>
        </authorList>
    </citation>
    <scope>NUCLEOTIDE SEQUENCE</scope>
    <source>
        <strain evidence="5 7">CCMP2712</strain>
    </source>
</reference>
<protein>
    <submittedName>
        <fullName evidence="5 6">Uncharacterized protein</fullName>
    </submittedName>
</protein>
<dbReference type="SUPFAM" id="SSF50978">
    <property type="entry name" value="WD40 repeat-like"/>
    <property type="match status" value="1"/>
</dbReference>